<organism evidence="1 2">
    <name type="scientific">Magallana gigas</name>
    <name type="common">Pacific oyster</name>
    <name type="synonym">Crassostrea gigas</name>
    <dbReference type="NCBI Taxonomy" id="29159"/>
    <lineage>
        <taxon>Eukaryota</taxon>
        <taxon>Metazoa</taxon>
        <taxon>Spiralia</taxon>
        <taxon>Lophotrochozoa</taxon>
        <taxon>Mollusca</taxon>
        <taxon>Bivalvia</taxon>
        <taxon>Autobranchia</taxon>
        <taxon>Pteriomorphia</taxon>
        <taxon>Ostreida</taxon>
        <taxon>Ostreoidea</taxon>
        <taxon>Ostreidae</taxon>
        <taxon>Magallana</taxon>
    </lineage>
</organism>
<evidence type="ECO:0000313" key="2">
    <source>
        <dbReference type="Proteomes" id="UP000005408"/>
    </source>
</evidence>
<dbReference type="PANTHER" id="PTHR19446">
    <property type="entry name" value="REVERSE TRANSCRIPTASES"/>
    <property type="match status" value="1"/>
</dbReference>
<dbReference type="SUPFAM" id="SSF56219">
    <property type="entry name" value="DNase I-like"/>
    <property type="match status" value="1"/>
</dbReference>
<accession>A0A8W8NSA7</accession>
<dbReference type="EnsemblMetazoa" id="G7812.1">
    <property type="protein sequence ID" value="G7812.1:cds"/>
    <property type="gene ID" value="G7812"/>
</dbReference>
<reference evidence="1" key="1">
    <citation type="submission" date="2022-08" db="UniProtKB">
        <authorList>
            <consortium name="EnsemblMetazoa"/>
        </authorList>
    </citation>
    <scope>IDENTIFICATION</scope>
    <source>
        <strain evidence="1">05x7-T-G4-1.051#20</strain>
    </source>
</reference>
<dbReference type="Gene3D" id="3.60.10.10">
    <property type="entry name" value="Endonuclease/exonuclease/phosphatase"/>
    <property type="match status" value="1"/>
</dbReference>
<evidence type="ECO:0000313" key="1">
    <source>
        <dbReference type="EnsemblMetazoa" id="G7812.1:cds"/>
    </source>
</evidence>
<proteinExistence type="predicted"/>
<dbReference type="AlphaFoldDB" id="A0A8W8NSA7"/>
<dbReference type="Proteomes" id="UP000005408">
    <property type="component" value="Unassembled WGS sequence"/>
</dbReference>
<sequence length="316" mass="37516">YLSINNPKAREKLLEIMDDLYLLDYFRTLNPDKKVYTWRKKNPLKQGRLDYILISESLSNSVESYIIKPGYRSDHSIVIVELKFNSFKRGHGLWKFNNSLLLDKKYVQTVKETIRNFSTQQDDTDEVDDILSLEVLLMEIRGVTISYSSHRKKERDLREKSLLEEIEKLESEGKINLPLIEEKRLLLENIRKEKMEGHMIRSRAKWVEEGEKPTRYFCNLENRNYLNKTIKKLELDGNSMIYDQARILDEVKKFYENLYTEKDSELLDLDLEDIIQNYEVPKLDKCLSELLDKEITEKEIFVVLKNMKNNKSPGSD</sequence>
<evidence type="ECO:0008006" key="3">
    <source>
        <dbReference type="Google" id="ProtNLM"/>
    </source>
</evidence>
<dbReference type="InterPro" id="IPR036691">
    <property type="entry name" value="Endo/exonu/phosph_ase_sf"/>
</dbReference>
<keyword evidence="2" id="KW-1185">Reference proteome</keyword>
<protein>
    <recommendedName>
        <fullName evidence="3">Endonuclease/exonuclease/phosphatase domain-containing protein</fullName>
    </recommendedName>
</protein>
<name>A0A8W8NSA7_MAGGI</name>